<evidence type="ECO:0000313" key="6">
    <source>
        <dbReference type="EMBL" id="CZT02335.1"/>
    </source>
</evidence>
<feature type="compositionally biased region" description="Low complexity" evidence="4">
    <location>
        <begin position="62"/>
        <end position="109"/>
    </location>
</feature>
<dbReference type="InterPro" id="IPR058923">
    <property type="entry name" value="RCC1-like_dom"/>
</dbReference>
<evidence type="ECO:0000256" key="4">
    <source>
        <dbReference type="SAM" id="MobiDB-lite"/>
    </source>
</evidence>
<dbReference type="InterPro" id="IPR009091">
    <property type="entry name" value="RCC1/BLIP-II"/>
</dbReference>
<gene>
    <name evidence="6" type="ORF">RAG0_09556</name>
</gene>
<feature type="compositionally biased region" description="Basic residues" evidence="4">
    <location>
        <begin position="172"/>
        <end position="196"/>
    </location>
</feature>
<protein>
    <submittedName>
        <fullName evidence="6">Related to RCC1 domain</fullName>
    </submittedName>
</protein>
<evidence type="ECO:0000259" key="5">
    <source>
        <dbReference type="Pfam" id="PF25390"/>
    </source>
</evidence>
<dbReference type="InterPro" id="IPR000408">
    <property type="entry name" value="Reg_chr_condens"/>
</dbReference>
<dbReference type="InterPro" id="IPR051553">
    <property type="entry name" value="Ran_GTPase-activating"/>
</dbReference>
<sequence length="698" mass="72983">MPPKKAATTATKPAPKVAAAPTKTTRAPGKRSASVVSTTVTKTTVKATKRKASEIETEDEAAPAPIAKKSKASPALKKAPAAEAKMVKPAAAKAASNVSTIKSSVSKTKAPAKKATKAAAPEKASAKKRVSEAAGSDVEPPAKKTKSTKAAAKVTKTAPIPKTAPKAVTKAAPKKAVTKAAPKKAVTKAAPKKAVAKKAEQTDDEEPEDDENDEDDENGDDAETAPEEKAVPKAKAVPKPKKVAAPKPPKPVKALPVINTVPTQVLDVFVFGEGGSGELGLGARKGADGKKVIDVTRPRLNPLLSAKDVGVVHMSVGGMHCVALTRDNKILTWGVNDQGALGRATPNEGKMVDLPAGGDGSDSDSDSDDDDSGLNPSECEPRPVDPSHFPECTVFVSVHAGDSTSFALTNTGMVYGWGTFRGNDGILGFREGTHTQATPILIPELKEITSIAVGTNHVLALNTKGKVYTWGAGEQSQLARRVVSRTATGALIPREFGLQRKKIVHIGCGDYHSFAVDAKGDVYSWGLNSFGQTGVPKDEETVENAIATPTLVESLKEYEIKQIAGGAHHTLACTTAGQVLVWGRIDGSQGGVEVEDMPKESLFMDEHEKPRYLTKPNVVPDIEAVYVATGPDTCLAVDKEGKAHTWGFSSNYQTGQGTVSDVKEATWVDNSAVRGKKIVWGGIGGQFGVLGGIHEDEA</sequence>
<feature type="region of interest" description="Disordered" evidence="4">
    <location>
        <begin position="1"/>
        <end position="249"/>
    </location>
</feature>
<feature type="compositionally biased region" description="Low complexity" evidence="4">
    <location>
        <begin position="1"/>
        <end position="46"/>
    </location>
</feature>
<dbReference type="SUPFAM" id="SSF50985">
    <property type="entry name" value="RCC1/BLIP-II"/>
    <property type="match status" value="1"/>
</dbReference>
<evidence type="ECO:0000256" key="1">
    <source>
        <dbReference type="ARBA" id="ARBA00022658"/>
    </source>
</evidence>
<reference evidence="7" key="1">
    <citation type="submission" date="2016-03" db="EMBL/GenBank/DDBJ databases">
        <authorList>
            <person name="Guldener U."/>
        </authorList>
    </citation>
    <scope>NUCLEOTIDE SEQUENCE [LARGE SCALE GENOMIC DNA]</scope>
    <source>
        <strain evidence="7">04CH-RAC-A.6.1</strain>
    </source>
</reference>
<dbReference type="PROSITE" id="PS00625">
    <property type="entry name" value="RCC1_1"/>
    <property type="match status" value="1"/>
</dbReference>
<evidence type="ECO:0000313" key="7">
    <source>
        <dbReference type="Proteomes" id="UP000178912"/>
    </source>
</evidence>
<feature type="repeat" description="RCC1" evidence="3">
    <location>
        <begin position="266"/>
        <end position="327"/>
    </location>
</feature>
<dbReference type="PANTHER" id="PTHR45982">
    <property type="entry name" value="REGULATOR OF CHROMOSOME CONDENSATION"/>
    <property type="match status" value="1"/>
</dbReference>
<feature type="repeat" description="RCC1" evidence="3">
    <location>
        <begin position="328"/>
        <end position="411"/>
    </location>
</feature>
<feature type="compositionally biased region" description="Acidic residues" evidence="4">
    <location>
        <begin position="361"/>
        <end position="372"/>
    </location>
</feature>
<dbReference type="Pfam" id="PF25390">
    <property type="entry name" value="WD40_RLD"/>
    <property type="match status" value="1"/>
</dbReference>
<dbReference type="Gene3D" id="2.130.10.30">
    <property type="entry name" value="Regulator of chromosome condensation 1/beta-lactamase-inhibitor protein II"/>
    <property type="match status" value="1"/>
</dbReference>
<dbReference type="AlphaFoldDB" id="A0A1E1KVY0"/>
<evidence type="ECO:0000256" key="2">
    <source>
        <dbReference type="ARBA" id="ARBA00022737"/>
    </source>
</evidence>
<dbReference type="GO" id="GO:0005085">
    <property type="term" value="F:guanyl-nucleotide exchange factor activity"/>
    <property type="evidence" value="ECO:0007669"/>
    <property type="project" value="TreeGrafter"/>
</dbReference>
<dbReference type="EMBL" id="FJUX01000056">
    <property type="protein sequence ID" value="CZT02335.1"/>
    <property type="molecule type" value="Genomic_DNA"/>
</dbReference>
<feature type="compositionally biased region" description="Acidic residues" evidence="4">
    <location>
        <begin position="202"/>
        <end position="225"/>
    </location>
</feature>
<feature type="repeat" description="RCC1" evidence="3">
    <location>
        <begin position="465"/>
        <end position="519"/>
    </location>
</feature>
<dbReference type="OrthoDB" id="61110at2759"/>
<keyword evidence="7" id="KW-1185">Reference proteome</keyword>
<feature type="repeat" description="RCC1" evidence="3">
    <location>
        <begin position="412"/>
        <end position="464"/>
    </location>
</feature>
<dbReference type="PANTHER" id="PTHR45982:SF1">
    <property type="entry name" value="REGULATOR OF CHROMOSOME CONDENSATION"/>
    <property type="match status" value="1"/>
</dbReference>
<evidence type="ECO:0000256" key="3">
    <source>
        <dbReference type="PROSITE-ProRule" id="PRU00235"/>
    </source>
</evidence>
<keyword evidence="1" id="KW-0344">Guanine-nucleotide releasing factor</keyword>
<organism evidence="6 7">
    <name type="scientific">Rhynchosporium agropyri</name>
    <dbReference type="NCBI Taxonomy" id="914238"/>
    <lineage>
        <taxon>Eukaryota</taxon>
        <taxon>Fungi</taxon>
        <taxon>Dikarya</taxon>
        <taxon>Ascomycota</taxon>
        <taxon>Pezizomycotina</taxon>
        <taxon>Leotiomycetes</taxon>
        <taxon>Helotiales</taxon>
        <taxon>Ploettnerulaceae</taxon>
        <taxon>Rhynchosporium</taxon>
    </lineage>
</organism>
<feature type="compositionally biased region" description="Low complexity" evidence="4">
    <location>
        <begin position="148"/>
        <end position="171"/>
    </location>
</feature>
<name>A0A1E1KVY0_9HELO</name>
<feature type="repeat" description="RCC1" evidence="3">
    <location>
        <begin position="577"/>
        <end position="640"/>
    </location>
</feature>
<dbReference type="PROSITE" id="PS00626">
    <property type="entry name" value="RCC1_2"/>
    <property type="match status" value="1"/>
</dbReference>
<feature type="domain" description="RCC1-like" evidence="5">
    <location>
        <begin position="267"/>
        <end position="689"/>
    </location>
</feature>
<dbReference type="PRINTS" id="PR00633">
    <property type="entry name" value="RCCNDNSATION"/>
</dbReference>
<proteinExistence type="predicted"/>
<dbReference type="GO" id="GO:0005737">
    <property type="term" value="C:cytoplasm"/>
    <property type="evidence" value="ECO:0007669"/>
    <property type="project" value="TreeGrafter"/>
</dbReference>
<accession>A0A1E1KVY0</accession>
<keyword evidence="2" id="KW-0677">Repeat</keyword>
<dbReference type="Proteomes" id="UP000178912">
    <property type="component" value="Unassembled WGS sequence"/>
</dbReference>
<feature type="region of interest" description="Disordered" evidence="4">
    <location>
        <begin position="339"/>
        <end position="386"/>
    </location>
</feature>
<feature type="repeat" description="RCC1" evidence="3">
    <location>
        <begin position="520"/>
        <end position="576"/>
    </location>
</feature>
<dbReference type="PROSITE" id="PS50012">
    <property type="entry name" value="RCC1_3"/>
    <property type="match status" value="6"/>
</dbReference>